<gene>
    <name evidence="3" type="primary">g5058</name>
    <name evidence="3" type="ORF">VP750_LOCUS4320</name>
</gene>
<dbReference type="SMART" id="SM00331">
    <property type="entry name" value="PP2C_SIG"/>
    <property type="match status" value="1"/>
</dbReference>
<dbReference type="PANTHER" id="PTHR13832:SF790">
    <property type="entry name" value="PROTEIN PHOSPHATASE 2C 22-RELATED"/>
    <property type="match status" value="1"/>
</dbReference>
<sequence length="424" mass="45569">MKHNPGMLERILERPSVEISSASSCSRRASLASDLPVADEPKPQVNGSSQTRYLRSAFLDVRLQDSPSGSEDTSSGRAESHVPVIRVGSAATQGTRMSMEDAHVAVLDLRAHPGCPGDADTLARAFFGVFDGHSGETAARFAEQHLLPNLLREDTFLTAPAEALVNAFKRTDEEFYKAVHREQEPERDAGTTALAALVAGDALLVANAGDCRAVLCRRGRAIDLSRDHNGKSEAARVEAAGGYFLDEFLCGQLGVTRALGNFTSDAIAVKQPADRLKYRTSSDGQPLQFGGPLIAEPEVQTFMLTSEDEFLVLACDGLWDVMSSQRCMELARTHLRDNNDPQLCAEHLVQSSLDMKSVDNVTAMVVCFSKDPPPARLAGRSASRGPSRSLSRECLSTLSSALLDAQCQPAGLGARAAEPRETSD</sequence>
<dbReference type="Pfam" id="PF00481">
    <property type="entry name" value="PP2C"/>
    <property type="match status" value="1"/>
</dbReference>
<dbReference type="EMBL" id="CAXHTA020000007">
    <property type="protein sequence ID" value="CAL5222661.1"/>
    <property type="molecule type" value="Genomic_DNA"/>
</dbReference>
<dbReference type="SMART" id="SM00332">
    <property type="entry name" value="PP2Cc"/>
    <property type="match status" value="1"/>
</dbReference>
<name>A0ABP1FRW2_9CHLO</name>
<reference evidence="3 4" key="1">
    <citation type="submission" date="2024-06" db="EMBL/GenBank/DDBJ databases">
        <authorList>
            <person name="Kraege A."/>
            <person name="Thomma B."/>
        </authorList>
    </citation>
    <scope>NUCLEOTIDE SEQUENCE [LARGE SCALE GENOMIC DNA]</scope>
</reference>
<proteinExistence type="predicted"/>
<dbReference type="InterPro" id="IPR001932">
    <property type="entry name" value="PPM-type_phosphatase-like_dom"/>
</dbReference>
<organism evidence="3 4">
    <name type="scientific">Coccomyxa viridis</name>
    <dbReference type="NCBI Taxonomy" id="1274662"/>
    <lineage>
        <taxon>Eukaryota</taxon>
        <taxon>Viridiplantae</taxon>
        <taxon>Chlorophyta</taxon>
        <taxon>core chlorophytes</taxon>
        <taxon>Trebouxiophyceae</taxon>
        <taxon>Trebouxiophyceae incertae sedis</taxon>
        <taxon>Coccomyxaceae</taxon>
        <taxon>Coccomyxa</taxon>
    </lineage>
</organism>
<dbReference type="Gene3D" id="3.60.40.10">
    <property type="entry name" value="PPM-type phosphatase domain"/>
    <property type="match status" value="1"/>
</dbReference>
<evidence type="ECO:0000313" key="3">
    <source>
        <dbReference type="EMBL" id="CAL5222661.1"/>
    </source>
</evidence>
<comment type="caution">
    <text evidence="3">The sequence shown here is derived from an EMBL/GenBank/DDBJ whole genome shotgun (WGS) entry which is preliminary data.</text>
</comment>
<dbReference type="Proteomes" id="UP001497392">
    <property type="component" value="Unassembled WGS sequence"/>
</dbReference>
<dbReference type="PROSITE" id="PS51746">
    <property type="entry name" value="PPM_2"/>
    <property type="match status" value="1"/>
</dbReference>
<dbReference type="CDD" id="cd00143">
    <property type="entry name" value="PP2Cc"/>
    <property type="match status" value="1"/>
</dbReference>
<dbReference type="InterPro" id="IPR036457">
    <property type="entry name" value="PPM-type-like_dom_sf"/>
</dbReference>
<feature type="region of interest" description="Disordered" evidence="1">
    <location>
        <begin position="30"/>
        <end position="50"/>
    </location>
</feature>
<evidence type="ECO:0000313" key="4">
    <source>
        <dbReference type="Proteomes" id="UP001497392"/>
    </source>
</evidence>
<feature type="domain" description="PPM-type phosphatase" evidence="2">
    <location>
        <begin position="86"/>
        <end position="368"/>
    </location>
</feature>
<evidence type="ECO:0000256" key="1">
    <source>
        <dbReference type="SAM" id="MobiDB-lite"/>
    </source>
</evidence>
<evidence type="ECO:0000259" key="2">
    <source>
        <dbReference type="PROSITE" id="PS51746"/>
    </source>
</evidence>
<dbReference type="SUPFAM" id="SSF81606">
    <property type="entry name" value="PP2C-like"/>
    <property type="match status" value="1"/>
</dbReference>
<protein>
    <submittedName>
        <fullName evidence="3">G5058 protein</fullName>
    </submittedName>
</protein>
<dbReference type="PANTHER" id="PTHR13832">
    <property type="entry name" value="PROTEIN PHOSPHATASE 2C"/>
    <property type="match status" value="1"/>
</dbReference>
<accession>A0ABP1FRW2</accession>
<dbReference type="InterPro" id="IPR015655">
    <property type="entry name" value="PP2C"/>
</dbReference>
<keyword evidence="4" id="KW-1185">Reference proteome</keyword>